<dbReference type="Gene3D" id="3.10.20.90">
    <property type="entry name" value="Phosphatidylinositol 3-kinase Catalytic Subunit, Chain A, domain 1"/>
    <property type="match status" value="1"/>
</dbReference>
<dbReference type="InterPro" id="IPR047558">
    <property type="entry name" value="BRcat_RBR_HOIL1"/>
</dbReference>
<name>A0A6P7GR83_DIAVI</name>
<dbReference type="CDD" id="cd16633">
    <property type="entry name" value="mRING-HC-C3HC3D_RBR_HOIL1"/>
    <property type="match status" value="1"/>
</dbReference>
<dbReference type="PANTHER" id="PTHR22770:SF13">
    <property type="entry name" value="RING-TYPE DOMAIN-CONTAINING PROTEIN"/>
    <property type="match status" value="1"/>
</dbReference>
<dbReference type="InterPro" id="IPR001841">
    <property type="entry name" value="Znf_RING"/>
</dbReference>
<dbReference type="Gene3D" id="3.30.40.10">
    <property type="entry name" value="Zinc/RING finger domain, C3HC4 (zinc finger)"/>
    <property type="match status" value="1"/>
</dbReference>
<accession>A0A6P7GR83</accession>
<dbReference type="InterPro" id="IPR051628">
    <property type="entry name" value="LUBAC_E3_Ligases"/>
</dbReference>
<keyword evidence="6" id="KW-0479">Metal-binding</keyword>
<dbReference type="InParanoid" id="A0A6P7GR83"/>
<dbReference type="GO" id="GO:0071797">
    <property type="term" value="C:LUBAC complex"/>
    <property type="evidence" value="ECO:0007669"/>
    <property type="project" value="TreeGrafter"/>
</dbReference>
<evidence type="ECO:0000256" key="11">
    <source>
        <dbReference type="PROSITE-ProRule" id="PRU00322"/>
    </source>
</evidence>
<keyword evidence="4" id="KW-0597">Phosphoprotein</keyword>
<keyword evidence="18" id="KW-1185">Reference proteome</keyword>
<feature type="domain" description="RING-type" evidence="16">
    <location>
        <begin position="1322"/>
        <end position="1550"/>
    </location>
</feature>
<comment type="pathway">
    <text evidence="1">Protein modification; protein ubiquitination.</text>
</comment>
<dbReference type="EnsemblMetazoa" id="XM_028290504.2">
    <property type="protein sequence ID" value="XP_028146305.1"/>
    <property type="gene ID" value="LOC114339819"/>
</dbReference>
<proteinExistence type="inferred from homology"/>
<feature type="compositionally biased region" description="Polar residues" evidence="12">
    <location>
        <begin position="11"/>
        <end position="22"/>
    </location>
</feature>
<organism evidence="19">
    <name type="scientific">Diabrotica virgifera virgifera</name>
    <name type="common">western corn rootworm</name>
    <dbReference type="NCBI Taxonomy" id="50390"/>
    <lineage>
        <taxon>Eukaryota</taxon>
        <taxon>Metazoa</taxon>
        <taxon>Ecdysozoa</taxon>
        <taxon>Arthropoda</taxon>
        <taxon>Hexapoda</taxon>
        <taxon>Insecta</taxon>
        <taxon>Pterygota</taxon>
        <taxon>Neoptera</taxon>
        <taxon>Endopterygota</taxon>
        <taxon>Coleoptera</taxon>
        <taxon>Polyphaga</taxon>
        <taxon>Cucujiformia</taxon>
        <taxon>Chrysomeloidea</taxon>
        <taxon>Chrysomelidae</taxon>
        <taxon>Galerucinae</taxon>
        <taxon>Diabroticina</taxon>
        <taxon>Diabroticites</taxon>
        <taxon>Diabrotica</taxon>
    </lineage>
</organism>
<evidence type="ECO:0000313" key="18">
    <source>
        <dbReference type="Proteomes" id="UP001652700"/>
    </source>
</evidence>
<keyword evidence="7" id="KW-0677">Repeat</keyword>
<dbReference type="KEGG" id="dvv:114339819"/>
<reference evidence="19" key="1">
    <citation type="submission" date="2025-04" db="UniProtKB">
        <authorList>
            <consortium name="RefSeq"/>
        </authorList>
    </citation>
    <scope>IDENTIFICATION</scope>
    <source>
        <tissue evidence="19">Whole insect</tissue>
    </source>
</reference>
<feature type="domain" description="RING-type" evidence="14">
    <location>
        <begin position="1326"/>
        <end position="1368"/>
    </location>
</feature>
<gene>
    <name evidence="19" type="primary">LOC114339819</name>
</gene>
<dbReference type="RefSeq" id="XP_028146305.1">
    <property type="nucleotide sequence ID" value="XM_028290504.1"/>
</dbReference>
<dbReference type="OrthoDB" id="261960at2759"/>
<evidence type="ECO:0000256" key="7">
    <source>
        <dbReference type="ARBA" id="ARBA00022737"/>
    </source>
</evidence>
<dbReference type="PROSITE" id="PS01358">
    <property type="entry name" value="ZF_RANBP2_1"/>
    <property type="match status" value="2"/>
</dbReference>
<feature type="region of interest" description="Disordered" evidence="12">
    <location>
        <begin position="1168"/>
        <end position="1227"/>
    </location>
</feature>
<dbReference type="Pfam" id="PF00097">
    <property type="entry name" value="zf-C3HC4"/>
    <property type="match status" value="1"/>
</dbReference>
<dbReference type="GO" id="GO:0008270">
    <property type="term" value="F:zinc ion binding"/>
    <property type="evidence" value="ECO:0007669"/>
    <property type="project" value="UniProtKB-KW"/>
</dbReference>
<keyword evidence="5" id="KW-0808">Transferase</keyword>
<dbReference type="SMART" id="SM00547">
    <property type="entry name" value="ZnF_RBZ"/>
    <property type="match status" value="2"/>
</dbReference>
<dbReference type="GO" id="GO:0097039">
    <property type="term" value="P:protein linear polyubiquitination"/>
    <property type="evidence" value="ECO:0007669"/>
    <property type="project" value="TreeGrafter"/>
</dbReference>
<dbReference type="Gene3D" id="2.30.30.380">
    <property type="entry name" value="Zn-finger domain of Sec23/24"/>
    <property type="match status" value="1"/>
</dbReference>
<dbReference type="PANTHER" id="PTHR22770">
    <property type="entry name" value="UBIQUITIN CONJUGATING ENZYME 7 INTERACTING PROTEIN-RELATED"/>
    <property type="match status" value="1"/>
</dbReference>
<dbReference type="InterPro" id="IPR013083">
    <property type="entry name" value="Znf_RING/FYVE/PHD"/>
</dbReference>
<dbReference type="InterPro" id="IPR047557">
    <property type="entry name" value="Rcat_RBR_HOIL1"/>
</dbReference>
<evidence type="ECO:0000256" key="8">
    <source>
        <dbReference type="ARBA" id="ARBA00022771"/>
    </source>
</evidence>
<dbReference type="PROSITE" id="PS51873">
    <property type="entry name" value="TRIAD"/>
    <property type="match status" value="1"/>
</dbReference>
<dbReference type="GO" id="GO:0005634">
    <property type="term" value="C:nucleus"/>
    <property type="evidence" value="ECO:0007669"/>
    <property type="project" value="UniProtKB-ARBA"/>
</dbReference>
<feature type="compositionally biased region" description="Low complexity" evidence="12">
    <location>
        <begin position="1188"/>
        <end position="1200"/>
    </location>
</feature>
<dbReference type="SUPFAM" id="SSF54236">
    <property type="entry name" value="Ubiquitin-like"/>
    <property type="match status" value="1"/>
</dbReference>
<dbReference type="GO" id="GO:0004842">
    <property type="term" value="F:ubiquitin-protein transferase activity"/>
    <property type="evidence" value="ECO:0007669"/>
    <property type="project" value="TreeGrafter"/>
</dbReference>
<dbReference type="InterPro" id="IPR044066">
    <property type="entry name" value="TRIAD_supradom"/>
</dbReference>
<dbReference type="GO" id="GO:0043161">
    <property type="term" value="P:proteasome-mediated ubiquitin-dependent protein catabolic process"/>
    <property type="evidence" value="ECO:0007669"/>
    <property type="project" value="TreeGrafter"/>
</dbReference>
<sequence length="1554" mass="175612">MSFKQRLPPENTDQNVGCDPISNTSKRNSGLFAFLKWFKPSTSRESIDTDLQISHSSSCDSLTSSHSVGTVASFSYIAPGDYKHSVSEKCITPGPETDTYKARLKQRDKIRERDKDKNLTLRKKYNLFFNRDSLLKSKNKKEEIENSKSLPLMTRGVMEETQEEINKVVHRRTNSESSKIRKAGAYVHVKGKRKAPQPPGNKLLTPPDETSTASLRRKKRLAPQPPTIEEKMMKTGKEKTDAPVYEDVGIICNDSLKLDHGILRPVKELNMPNTTTNQNNTTLAPSSARTSIIEAPVSPRAWYKRNLAEKIKKDKTDSRYEPIEILPEVQFSRNSSLDLTLEDAKLDRKKEDKRKSGMTFLTNISELDREAYEIVKNKEYEAISKSNISEMPEFMRPKNTKVEPEEWIVSPKRRSARDLIAKFNAITNVRKGVFGSQKDKLLDKQTSLDETKRRQEFLLESHKKRLEEIDKKNSPLMKSESASAIKPKKETPKLERKSWHCPKCNVENEYWRIICHVCSNIKPYFDDFSSSSKTESNVQEKTVVKETSPPKKTEMNFERSKTQIGFSALVNYNNKLKVGNASSSSDEKVEDTKKEEKEKLKKMLIEMKNSLPKRKIAQRKNNVASIIVENADAKEETNATEKTENKLEVIDTSENIDDKNTEEKTQEEKVADILIGTTTTVYENIKVKKTDNPKPLKVSSSAQTTAAIKQHLPASTISNLLEDQRMKKDFKLMQSKDFENIYSQSSQSAAKMYANLVRNDELSLFFNIPKTVKKDEKTSRNLSRTDSLQINRLLKKLEVSISKGELSDASNIARELAVLKVNCSVVRHKTLASARERTKKIQIEMYVEDKVSHRGPFPVDVSPDQTLAQLKIQVEREFEIPMAFQRWILGKELVTDDNARLKDYGIVKEGCPVFLYLVAPEKTAEPEKKPLVDLKDVPSTSKETNFVKPVEPKVNGISSSNLFDRNKSNIPKLDLATNAVNASKIDQNGLTDLDHTPKIVNVIPKVTEIITKIPNVSGLTKKEISDKSKILKKETSPPKAEVKLSQKPPIPTDVLKVEIKSSQIPVTVIETVKVEVKTRETPATTKIVSSVYKPAASSEDKRIDISIAANSQGSNVLPKPKTPPANLDPNLEVKPIVQHVFPTIQNSYQPQLNLDDLKKSIQPTIHKIDLPTTSSSSVSGAEKKIKLSPESTPGTSSTPPKAKDEGTRTPGTSSTPPKAKEEEDFSDYESKTLKPVKEWECHLCTLLNPLTSNICAVCSTIRLRTKTEPAEEKVKKQEDKRVEIKPITLEVEKTEQVTEDNQPQTYMQLLNLDNRDLIENSETFTCLVCFIDIAPKEGVTLRECLHQFCRPCLSQTVEFSDEAEVKCPYRDDNYACNLSLQDREIKALVSVAVYDQHLAKSVAQAENRIDNSFHCKTPDCKGWCVYEDNVNEFKCPVCKRTNCLTCQAIHMGINCRQFQERIKDDANLDEDGKKTKAMLEEMVQKGEAIECPTCRVILMKKWGCDWLRCSMCKTEICWVTRGPRWGPMGKGDTSGGCQCGVNGVKCHPKCNYCH</sequence>
<evidence type="ECO:0000256" key="10">
    <source>
        <dbReference type="ARBA" id="ARBA00022833"/>
    </source>
</evidence>
<evidence type="ECO:0000256" key="4">
    <source>
        <dbReference type="ARBA" id="ARBA00022553"/>
    </source>
</evidence>
<feature type="region of interest" description="Disordered" evidence="12">
    <location>
        <begin position="471"/>
        <end position="491"/>
    </location>
</feature>
<feature type="compositionally biased region" description="Low complexity" evidence="12">
    <location>
        <begin position="1208"/>
        <end position="1217"/>
    </location>
</feature>
<feature type="region of interest" description="Disordered" evidence="12">
    <location>
        <begin position="189"/>
        <end position="240"/>
    </location>
</feature>
<dbReference type="InterPro" id="IPR047559">
    <property type="entry name" value="HOIL1_RBR_mRING-HC-C3HC3D"/>
</dbReference>
<dbReference type="GO" id="GO:0009893">
    <property type="term" value="P:positive regulation of metabolic process"/>
    <property type="evidence" value="ECO:0007669"/>
    <property type="project" value="UniProtKB-ARBA"/>
</dbReference>
<evidence type="ECO:0000313" key="17">
    <source>
        <dbReference type="EnsemblMetazoa" id="XP_028146305.1"/>
    </source>
</evidence>
<dbReference type="InterPro" id="IPR017907">
    <property type="entry name" value="Znf_RING_CS"/>
</dbReference>
<dbReference type="Pfam" id="PF00240">
    <property type="entry name" value="ubiquitin"/>
    <property type="match status" value="1"/>
</dbReference>
<dbReference type="GO" id="GO:0043130">
    <property type="term" value="F:ubiquitin binding"/>
    <property type="evidence" value="ECO:0007669"/>
    <property type="project" value="TreeGrafter"/>
</dbReference>
<evidence type="ECO:0000259" key="14">
    <source>
        <dbReference type="PROSITE" id="PS50089"/>
    </source>
</evidence>
<protein>
    <recommendedName>
        <fullName evidence="3">RanBP-type and C3HC4-type zinc finger-containing protein 1</fullName>
    </recommendedName>
</protein>
<keyword evidence="8 11" id="KW-0863">Zinc-finger</keyword>
<dbReference type="InterPro" id="IPR001876">
    <property type="entry name" value="Znf_RanBP2"/>
</dbReference>
<feature type="compositionally biased region" description="Basic and acidic residues" evidence="12">
    <location>
        <begin position="228"/>
        <end position="240"/>
    </location>
</feature>
<dbReference type="PROSITE" id="PS50199">
    <property type="entry name" value="ZF_RANBP2_2"/>
    <property type="match status" value="2"/>
</dbReference>
<evidence type="ECO:0000256" key="6">
    <source>
        <dbReference type="ARBA" id="ARBA00022723"/>
    </source>
</evidence>
<reference evidence="17" key="2">
    <citation type="submission" date="2025-05" db="UniProtKB">
        <authorList>
            <consortium name="EnsemblMetazoa"/>
        </authorList>
    </citation>
    <scope>IDENTIFICATION</scope>
</reference>
<evidence type="ECO:0000256" key="1">
    <source>
        <dbReference type="ARBA" id="ARBA00004906"/>
    </source>
</evidence>
<dbReference type="PROSITE" id="PS50089">
    <property type="entry name" value="ZF_RING_2"/>
    <property type="match status" value="1"/>
</dbReference>
<dbReference type="InterPro" id="IPR029071">
    <property type="entry name" value="Ubiquitin-like_domsf"/>
</dbReference>
<dbReference type="InterPro" id="IPR000626">
    <property type="entry name" value="Ubiquitin-like_dom"/>
</dbReference>
<feature type="region of interest" description="Disordered" evidence="12">
    <location>
        <begin position="1"/>
        <end position="22"/>
    </location>
</feature>
<evidence type="ECO:0000256" key="5">
    <source>
        <dbReference type="ARBA" id="ARBA00022679"/>
    </source>
</evidence>
<dbReference type="GeneID" id="114339819"/>
<dbReference type="SUPFAM" id="SSF57850">
    <property type="entry name" value="RING/U-box"/>
    <property type="match status" value="3"/>
</dbReference>
<keyword evidence="10" id="KW-0862">Zinc</keyword>
<feature type="domain" description="RanBP2-type" evidence="15">
    <location>
        <begin position="1235"/>
        <end position="1264"/>
    </location>
</feature>
<dbReference type="InterPro" id="IPR018957">
    <property type="entry name" value="Znf_C3HC4_RING-type"/>
</dbReference>
<evidence type="ECO:0000256" key="2">
    <source>
        <dbReference type="ARBA" id="ARBA00008278"/>
    </source>
</evidence>
<evidence type="ECO:0000259" key="16">
    <source>
        <dbReference type="PROSITE" id="PS51873"/>
    </source>
</evidence>
<evidence type="ECO:0000313" key="19">
    <source>
        <dbReference type="RefSeq" id="XP_028146305.1"/>
    </source>
</evidence>
<feature type="domain" description="Ubiquitin-like" evidence="13">
    <location>
        <begin position="841"/>
        <end position="906"/>
    </location>
</feature>
<dbReference type="PROSITE" id="PS50053">
    <property type="entry name" value="UBIQUITIN_2"/>
    <property type="match status" value="1"/>
</dbReference>
<evidence type="ECO:0000259" key="13">
    <source>
        <dbReference type="PROSITE" id="PS50053"/>
    </source>
</evidence>
<evidence type="ECO:0000256" key="3">
    <source>
        <dbReference type="ARBA" id="ARBA00017887"/>
    </source>
</evidence>
<evidence type="ECO:0000256" key="9">
    <source>
        <dbReference type="ARBA" id="ARBA00022786"/>
    </source>
</evidence>
<dbReference type="CDD" id="cd20345">
    <property type="entry name" value="BRcat_RBR_HOIL1"/>
    <property type="match status" value="1"/>
</dbReference>
<dbReference type="PROSITE" id="PS00518">
    <property type="entry name" value="ZF_RING_1"/>
    <property type="match status" value="1"/>
</dbReference>
<dbReference type="FunFam" id="3.30.40.10:FF:000137">
    <property type="entry name" value="RanBP-type and C3HC4-type zinc finger-containing protein 1"/>
    <property type="match status" value="1"/>
</dbReference>
<dbReference type="Proteomes" id="UP001652700">
    <property type="component" value="Unplaced"/>
</dbReference>
<dbReference type="CDD" id="cd20358">
    <property type="entry name" value="Rcat_RBR_HOIL1"/>
    <property type="match status" value="1"/>
</dbReference>
<feature type="domain" description="RanBP2-type" evidence="15">
    <location>
        <begin position="495"/>
        <end position="524"/>
    </location>
</feature>
<evidence type="ECO:0000259" key="15">
    <source>
        <dbReference type="PROSITE" id="PS50199"/>
    </source>
</evidence>
<comment type="similarity">
    <text evidence="2">Belongs to the RBR family.</text>
</comment>
<keyword evidence="9" id="KW-0833">Ubl conjugation pathway</keyword>
<evidence type="ECO:0000256" key="12">
    <source>
        <dbReference type="SAM" id="MobiDB-lite"/>
    </source>
</evidence>